<gene>
    <name evidence="2" type="ORF">D9611_014440</name>
</gene>
<dbReference type="OrthoDB" id="10557063at2759"/>
<evidence type="ECO:0000313" key="3">
    <source>
        <dbReference type="Proteomes" id="UP000541558"/>
    </source>
</evidence>
<reference evidence="2 3" key="1">
    <citation type="journal article" date="2020" name="ISME J.">
        <title>Uncovering the hidden diversity of litter-decomposition mechanisms in mushroom-forming fungi.</title>
        <authorList>
            <person name="Floudas D."/>
            <person name="Bentzer J."/>
            <person name="Ahren D."/>
            <person name="Johansson T."/>
            <person name="Persson P."/>
            <person name="Tunlid A."/>
        </authorList>
    </citation>
    <scope>NUCLEOTIDE SEQUENCE [LARGE SCALE GENOMIC DNA]</scope>
    <source>
        <strain evidence="2 3">CBS 175.51</strain>
    </source>
</reference>
<proteinExistence type="predicted"/>
<dbReference type="EMBL" id="JAACJK010000232">
    <property type="protein sequence ID" value="KAF5309718.1"/>
    <property type="molecule type" value="Genomic_DNA"/>
</dbReference>
<dbReference type="AlphaFoldDB" id="A0A8H5ERS0"/>
<organism evidence="2 3">
    <name type="scientific">Ephemerocybe angulata</name>
    <dbReference type="NCBI Taxonomy" id="980116"/>
    <lineage>
        <taxon>Eukaryota</taxon>
        <taxon>Fungi</taxon>
        <taxon>Dikarya</taxon>
        <taxon>Basidiomycota</taxon>
        <taxon>Agaricomycotina</taxon>
        <taxon>Agaricomycetes</taxon>
        <taxon>Agaricomycetidae</taxon>
        <taxon>Agaricales</taxon>
        <taxon>Agaricineae</taxon>
        <taxon>Psathyrellaceae</taxon>
        <taxon>Ephemerocybe</taxon>
    </lineage>
</organism>
<name>A0A8H5ERS0_9AGAR</name>
<evidence type="ECO:0000256" key="1">
    <source>
        <dbReference type="SAM" id="MobiDB-lite"/>
    </source>
</evidence>
<keyword evidence="3" id="KW-1185">Reference proteome</keyword>
<accession>A0A8H5ERS0</accession>
<evidence type="ECO:0000313" key="2">
    <source>
        <dbReference type="EMBL" id="KAF5309718.1"/>
    </source>
</evidence>
<protein>
    <submittedName>
        <fullName evidence="2">Uncharacterized protein</fullName>
    </submittedName>
</protein>
<feature type="region of interest" description="Disordered" evidence="1">
    <location>
        <begin position="70"/>
        <end position="97"/>
    </location>
</feature>
<sequence>MDCGLTSIQDILLRAQYVHSSIHDTSLNPRTRQEESTFQSPTHRSCSLLKRISPLLSPPPSEREQTVQLTAQETHGGAKLDQRGIEERRAARDAATGRRSLSSPIPIVEENGVDWMNCDGFLDYGLLDLSYAYIPGRSLPQYLCSIAAVAPGPQLCNWERRLLDGGGASGGVGYGINNGWLHQVRVNYACHHLIRIAVATF</sequence>
<dbReference type="Proteomes" id="UP000541558">
    <property type="component" value="Unassembled WGS sequence"/>
</dbReference>
<feature type="compositionally biased region" description="Basic and acidic residues" evidence="1">
    <location>
        <begin position="76"/>
        <end position="96"/>
    </location>
</feature>
<comment type="caution">
    <text evidence="2">The sequence shown here is derived from an EMBL/GenBank/DDBJ whole genome shotgun (WGS) entry which is preliminary data.</text>
</comment>